<name>A0A8K0DF00_IGNLU</name>
<feature type="domain" description="Integrase catalytic" evidence="4">
    <location>
        <begin position="304"/>
        <end position="434"/>
    </location>
</feature>
<feature type="region of interest" description="Disordered" evidence="2">
    <location>
        <begin position="226"/>
        <end position="256"/>
    </location>
</feature>
<dbReference type="OrthoDB" id="6782854at2759"/>
<dbReference type="PROSITE" id="PS50994">
    <property type="entry name" value="INTEGRASE"/>
    <property type="match status" value="1"/>
</dbReference>
<evidence type="ECO:0000313" key="5">
    <source>
        <dbReference type="EMBL" id="KAF2904554.1"/>
    </source>
</evidence>
<evidence type="ECO:0000256" key="1">
    <source>
        <dbReference type="ARBA" id="ARBA00022801"/>
    </source>
</evidence>
<protein>
    <recommendedName>
        <fullName evidence="7">Endonuclease</fullName>
    </recommendedName>
</protein>
<feature type="compositionally biased region" description="Basic and acidic residues" evidence="2">
    <location>
        <begin position="226"/>
        <end position="239"/>
    </location>
</feature>
<sequence length="521" mass="60572">MFRSKEKSYGSWSLTELKLNRVTKFKRDNRKSKEHNRQYNENSAKNSREKYTRCKRCGAKRNHDATFRCTKQKKLCEVETKDESTDSDEDYNFLRVIRINKIEKQELWQVKLSVNGHKVIYKIDTGAEESVLSYKDYKQKFYLHYKLQDTNARLLGPRNGKKRDLKVYGKVKLPIEWSGDRYVINCFVLDTSENLLGRPALEKLKLVHWVNHKSVTVEGKCSTISDHDTKKNTVDANERNRKRTKPNGKGRRDSENIKTDRVVAQNKNVTGRSVEEHNGLLHKVLKILSKNGLTLNKDKCEFRRSETPYLGFIISANDIRADAKSVETIKQYPVPTDVTTVRRFLVIQDYYSKYPEIKKLQKTTSQAIVEYCKNVMSHRGIPTELRSENGKQFDSQEFIRFVKNMGSSEPAAARNTSNQMVKAESAVKLVKRILHMNEDPYIALLACRNTPLKCGVSPAQLLFGRTLRERVPVTKNKLSSKLSNHKEIREKIVQEQQRQKNHYDQRHRVKDNTELGKGDRA</sequence>
<dbReference type="InterPro" id="IPR021109">
    <property type="entry name" value="Peptidase_aspartic_dom_sf"/>
</dbReference>
<dbReference type="InterPro" id="IPR012337">
    <property type="entry name" value="RNaseH-like_sf"/>
</dbReference>
<dbReference type="Gene3D" id="3.30.420.10">
    <property type="entry name" value="Ribonuclease H-like superfamily/Ribonuclease H"/>
    <property type="match status" value="1"/>
</dbReference>
<proteinExistence type="predicted"/>
<dbReference type="GO" id="GO:0071897">
    <property type="term" value="P:DNA biosynthetic process"/>
    <property type="evidence" value="ECO:0007669"/>
    <property type="project" value="UniProtKB-ARBA"/>
</dbReference>
<dbReference type="PROSITE" id="PS50175">
    <property type="entry name" value="ASP_PROT_RETROV"/>
    <property type="match status" value="1"/>
</dbReference>
<dbReference type="GO" id="GO:0004190">
    <property type="term" value="F:aspartic-type endopeptidase activity"/>
    <property type="evidence" value="ECO:0007669"/>
    <property type="project" value="InterPro"/>
</dbReference>
<feature type="domain" description="Peptidase A2" evidence="3">
    <location>
        <begin position="119"/>
        <end position="200"/>
    </location>
</feature>
<accession>A0A8K0DF00</accession>
<comment type="caution">
    <text evidence="5">The sequence shown here is derived from an EMBL/GenBank/DDBJ whole genome shotgun (WGS) entry which is preliminary data.</text>
</comment>
<gene>
    <name evidence="5" type="ORF">ILUMI_01620</name>
</gene>
<dbReference type="GO" id="GO:0015074">
    <property type="term" value="P:DNA integration"/>
    <property type="evidence" value="ECO:0007669"/>
    <property type="project" value="InterPro"/>
</dbReference>
<dbReference type="InterPro" id="IPR050951">
    <property type="entry name" value="Retrovirus_Pol_polyprotein"/>
</dbReference>
<dbReference type="Proteomes" id="UP000801492">
    <property type="component" value="Unassembled WGS sequence"/>
</dbReference>
<dbReference type="SUPFAM" id="SSF56672">
    <property type="entry name" value="DNA/RNA polymerases"/>
    <property type="match status" value="1"/>
</dbReference>
<dbReference type="AlphaFoldDB" id="A0A8K0DF00"/>
<dbReference type="GO" id="GO:0004519">
    <property type="term" value="F:endonuclease activity"/>
    <property type="evidence" value="ECO:0007669"/>
    <property type="project" value="UniProtKB-KW"/>
</dbReference>
<dbReference type="Gene3D" id="3.30.70.270">
    <property type="match status" value="1"/>
</dbReference>
<dbReference type="PANTHER" id="PTHR37984:SF8">
    <property type="entry name" value="CCHC-TYPE DOMAIN-CONTAINING PROTEIN"/>
    <property type="match status" value="1"/>
</dbReference>
<evidence type="ECO:0000313" key="6">
    <source>
        <dbReference type="Proteomes" id="UP000801492"/>
    </source>
</evidence>
<dbReference type="SUPFAM" id="SSF50630">
    <property type="entry name" value="Acid proteases"/>
    <property type="match status" value="1"/>
</dbReference>
<dbReference type="EMBL" id="VTPC01000737">
    <property type="protein sequence ID" value="KAF2904554.1"/>
    <property type="molecule type" value="Genomic_DNA"/>
</dbReference>
<dbReference type="GO" id="GO:0016779">
    <property type="term" value="F:nucleotidyltransferase activity"/>
    <property type="evidence" value="ECO:0007669"/>
    <property type="project" value="UniProtKB-KW"/>
</dbReference>
<feature type="compositionally biased region" description="Basic residues" evidence="2">
    <location>
        <begin position="240"/>
        <end position="249"/>
    </location>
</feature>
<dbReference type="GO" id="GO:0042575">
    <property type="term" value="C:DNA polymerase complex"/>
    <property type="evidence" value="ECO:0007669"/>
    <property type="project" value="UniProtKB-ARBA"/>
</dbReference>
<keyword evidence="6" id="KW-1185">Reference proteome</keyword>
<dbReference type="InterPro" id="IPR001995">
    <property type="entry name" value="Peptidase_A2_cat"/>
</dbReference>
<dbReference type="PANTHER" id="PTHR37984">
    <property type="entry name" value="PROTEIN CBG26694"/>
    <property type="match status" value="1"/>
</dbReference>
<reference evidence="5" key="1">
    <citation type="submission" date="2019-08" db="EMBL/GenBank/DDBJ databases">
        <title>The genome of the North American firefly Photinus pyralis.</title>
        <authorList>
            <consortium name="Photinus pyralis genome working group"/>
            <person name="Fallon T.R."/>
            <person name="Sander Lower S.E."/>
            <person name="Weng J.-K."/>
        </authorList>
    </citation>
    <scope>NUCLEOTIDE SEQUENCE</scope>
    <source>
        <strain evidence="5">TRF0915ILg1</strain>
        <tissue evidence="5">Whole body</tissue>
    </source>
</reference>
<evidence type="ECO:0000256" key="2">
    <source>
        <dbReference type="SAM" id="MobiDB-lite"/>
    </source>
</evidence>
<feature type="region of interest" description="Disordered" evidence="2">
    <location>
        <begin position="25"/>
        <end position="47"/>
    </location>
</feature>
<dbReference type="InterPro" id="IPR036397">
    <property type="entry name" value="RNaseH_sf"/>
</dbReference>
<evidence type="ECO:0000259" key="3">
    <source>
        <dbReference type="PROSITE" id="PS50175"/>
    </source>
</evidence>
<evidence type="ECO:0008006" key="7">
    <source>
        <dbReference type="Google" id="ProtNLM"/>
    </source>
</evidence>
<dbReference type="InterPro" id="IPR001584">
    <property type="entry name" value="Integrase_cat-core"/>
</dbReference>
<keyword evidence="1" id="KW-0378">Hydrolase</keyword>
<dbReference type="InterPro" id="IPR043128">
    <property type="entry name" value="Rev_trsase/Diguanyl_cyclase"/>
</dbReference>
<feature type="region of interest" description="Disordered" evidence="2">
    <location>
        <begin position="496"/>
        <end position="521"/>
    </location>
</feature>
<organism evidence="5 6">
    <name type="scientific">Ignelater luminosus</name>
    <name type="common">Cucubano</name>
    <name type="synonym">Pyrophorus luminosus</name>
    <dbReference type="NCBI Taxonomy" id="2038154"/>
    <lineage>
        <taxon>Eukaryota</taxon>
        <taxon>Metazoa</taxon>
        <taxon>Ecdysozoa</taxon>
        <taxon>Arthropoda</taxon>
        <taxon>Hexapoda</taxon>
        <taxon>Insecta</taxon>
        <taxon>Pterygota</taxon>
        <taxon>Neoptera</taxon>
        <taxon>Endopterygota</taxon>
        <taxon>Coleoptera</taxon>
        <taxon>Polyphaga</taxon>
        <taxon>Elateriformia</taxon>
        <taxon>Elateroidea</taxon>
        <taxon>Elateridae</taxon>
        <taxon>Agrypninae</taxon>
        <taxon>Pyrophorini</taxon>
        <taxon>Ignelater</taxon>
    </lineage>
</organism>
<evidence type="ECO:0000259" key="4">
    <source>
        <dbReference type="PROSITE" id="PS50994"/>
    </source>
</evidence>
<dbReference type="Gene3D" id="2.40.70.10">
    <property type="entry name" value="Acid Proteases"/>
    <property type="match status" value="1"/>
</dbReference>
<dbReference type="GO" id="GO:0006508">
    <property type="term" value="P:proteolysis"/>
    <property type="evidence" value="ECO:0007669"/>
    <property type="project" value="InterPro"/>
</dbReference>
<dbReference type="GO" id="GO:0003676">
    <property type="term" value="F:nucleic acid binding"/>
    <property type="evidence" value="ECO:0007669"/>
    <property type="project" value="InterPro"/>
</dbReference>
<dbReference type="InterPro" id="IPR043502">
    <property type="entry name" value="DNA/RNA_pol_sf"/>
</dbReference>
<feature type="compositionally biased region" description="Basic residues" evidence="2">
    <location>
        <begin position="25"/>
        <end position="34"/>
    </location>
</feature>
<dbReference type="SUPFAM" id="SSF53098">
    <property type="entry name" value="Ribonuclease H-like"/>
    <property type="match status" value="1"/>
</dbReference>